<dbReference type="InterPro" id="IPR017462">
    <property type="entry name" value="Sulphur_relay_TusC/DsrF"/>
</dbReference>
<dbReference type="AlphaFoldDB" id="A0A1H1M1D5"/>
<comment type="similarity">
    <text evidence="1">Belongs to the DsrF/TusC family.</text>
</comment>
<dbReference type="InterPro" id="IPR003787">
    <property type="entry name" value="Sulphur_relay_DsrE/F-like"/>
</dbReference>
<dbReference type="Proteomes" id="UP001486808">
    <property type="component" value="Unassembled WGS sequence"/>
</dbReference>
<evidence type="ECO:0000313" key="3">
    <source>
        <dbReference type="EMBL" id="SDR79819.1"/>
    </source>
</evidence>
<dbReference type="RefSeq" id="WP_231701991.1">
    <property type="nucleotide sequence ID" value="NZ_BAABWD010000001.1"/>
</dbReference>
<dbReference type="SUPFAM" id="SSF75169">
    <property type="entry name" value="DsrEFH-like"/>
    <property type="match status" value="1"/>
</dbReference>
<evidence type="ECO:0000313" key="2">
    <source>
        <dbReference type="EMBL" id="GAA6129879.1"/>
    </source>
</evidence>
<name>A0A1H1M1D5_9GAMM</name>
<dbReference type="InterPro" id="IPR027396">
    <property type="entry name" value="DsrEFH-like"/>
</dbReference>
<gene>
    <name evidence="2" type="primary">tusC</name>
    <name evidence="2" type="ORF">NBRC116187_02390</name>
    <name evidence="3" type="ORF">SAMN05216271_0423</name>
</gene>
<dbReference type="PANTHER" id="PTHR38780:SF1">
    <property type="entry name" value="PROTEIN TUSC"/>
    <property type="match status" value="1"/>
</dbReference>
<evidence type="ECO:0000256" key="1">
    <source>
        <dbReference type="ARBA" id="ARBA00005996"/>
    </source>
</evidence>
<dbReference type="Proteomes" id="UP000243413">
    <property type="component" value="Chromosome I"/>
</dbReference>
<protein>
    <submittedName>
        <fullName evidence="2">Sulfurtransferase complex subunit TusC</fullName>
    </submittedName>
    <submittedName>
        <fullName evidence="3">tRNA 2-thiouridine synthesizing protein C</fullName>
    </submittedName>
</protein>
<reference evidence="4" key="2">
    <citation type="submission" date="2016-10" db="EMBL/GenBank/DDBJ databases">
        <authorList>
            <person name="Varghese N."/>
            <person name="Submissions S."/>
        </authorList>
    </citation>
    <scope>NUCLEOTIDE SEQUENCE [LARGE SCALE GENOMIC DNA]</scope>
    <source>
        <strain evidence="4">JCM 14963</strain>
    </source>
</reference>
<proteinExistence type="inferred from homology"/>
<dbReference type="NCBIfam" id="TIGR03010">
    <property type="entry name" value="sulf_tusC_dsrF"/>
    <property type="match status" value="1"/>
</dbReference>
<dbReference type="EMBL" id="BAABWD010000001">
    <property type="protein sequence ID" value="GAA6129879.1"/>
    <property type="molecule type" value="Genomic_DNA"/>
</dbReference>
<sequence length="121" mass="12827">MEPELKSLLVISRHSPTAAAAREALDLALAAAAFGVPAGMLFLDAGVLQLLKGQDPAVIQQKSLAANLQALPMFGVDDLFVCQHSLSERGLQPGQLMLPVKPVEGSEIATLLEHYDQVVTL</sequence>
<dbReference type="Gene3D" id="3.40.1260.10">
    <property type="entry name" value="DsrEFH-like"/>
    <property type="match status" value="1"/>
</dbReference>
<evidence type="ECO:0000313" key="5">
    <source>
        <dbReference type="Proteomes" id="UP001486808"/>
    </source>
</evidence>
<dbReference type="EMBL" id="LT629763">
    <property type="protein sequence ID" value="SDR79819.1"/>
    <property type="molecule type" value="Genomic_DNA"/>
</dbReference>
<organism evidence="3 4">
    <name type="scientific">Halopseudomonas sabulinigri</name>
    <dbReference type="NCBI Taxonomy" id="472181"/>
    <lineage>
        <taxon>Bacteria</taxon>
        <taxon>Pseudomonadati</taxon>
        <taxon>Pseudomonadota</taxon>
        <taxon>Gammaproteobacteria</taxon>
        <taxon>Pseudomonadales</taxon>
        <taxon>Pseudomonadaceae</taxon>
        <taxon>Halopseudomonas</taxon>
    </lineage>
</organism>
<accession>A0A1H1M1D5</accession>
<dbReference type="Pfam" id="PF02635">
    <property type="entry name" value="DsrE"/>
    <property type="match status" value="1"/>
</dbReference>
<dbReference type="PANTHER" id="PTHR38780">
    <property type="entry name" value="PROTEIN TUSC"/>
    <property type="match status" value="1"/>
</dbReference>
<reference evidence="2 5" key="3">
    <citation type="submission" date="2024-04" db="EMBL/GenBank/DDBJ databases">
        <title>Draft genome sequence of Halopseudomonas sabulinigri NBRC 116187.</title>
        <authorList>
            <person name="Miyakawa T."/>
            <person name="Kusuya Y."/>
            <person name="Miura T."/>
        </authorList>
    </citation>
    <scope>NUCLEOTIDE SEQUENCE [LARGE SCALE GENOMIC DNA]</scope>
    <source>
        <strain evidence="2 5">4NH20-0042</strain>
    </source>
</reference>
<reference evidence="3" key="1">
    <citation type="submission" date="2016-10" db="EMBL/GenBank/DDBJ databases">
        <authorList>
            <person name="de Groot N.N."/>
        </authorList>
    </citation>
    <scope>NUCLEOTIDE SEQUENCE [LARGE SCALE GENOMIC DNA]</scope>
    <source>
        <strain evidence="3">JCM 14963</strain>
    </source>
</reference>
<keyword evidence="5" id="KW-1185">Reference proteome</keyword>
<evidence type="ECO:0000313" key="4">
    <source>
        <dbReference type="Proteomes" id="UP000243413"/>
    </source>
</evidence>
<dbReference type="STRING" id="472181.SAMN05216271_0423"/>
<dbReference type="NCBIfam" id="NF001238">
    <property type="entry name" value="PRK00211.1"/>
    <property type="match status" value="1"/>
</dbReference>